<dbReference type="AlphaFoldDB" id="A0AAN0SGY6"/>
<proteinExistence type="predicted"/>
<dbReference type="RefSeq" id="WP_043010139.1">
    <property type="nucleotide sequence ID" value="NZ_CP009618.1"/>
</dbReference>
<keyword evidence="1" id="KW-0732">Signal</keyword>
<reference evidence="2 3" key="1">
    <citation type="submission" date="2014-10" db="EMBL/GenBank/DDBJ databases">
        <title>The Complete Genome Sequence for the Shellfish Pathogen Vibrio coralliilyticus RE98 Isolated from a Shellfish Hatchery.</title>
        <authorList>
            <person name="Richards G.P."/>
            <person name="Bono J.L."/>
            <person name="Watson M.A."/>
            <person name="Needleman D.S."/>
        </authorList>
    </citation>
    <scope>NUCLEOTIDE SEQUENCE [LARGE SCALE GENOMIC DNA]</scope>
    <source>
        <strain evidence="2 3">RE98</strain>
    </source>
</reference>
<protein>
    <recommendedName>
        <fullName evidence="4">DUF4136 domain-containing protein</fullName>
    </recommendedName>
</protein>
<dbReference type="Proteomes" id="UP000030081">
    <property type="component" value="Chromosome 2"/>
</dbReference>
<evidence type="ECO:0000313" key="2">
    <source>
        <dbReference type="EMBL" id="AIW21146.1"/>
    </source>
</evidence>
<evidence type="ECO:0000313" key="3">
    <source>
        <dbReference type="Proteomes" id="UP000030081"/>
    </source>
</evidence>
<evidence type="ECO:0008006" key="4">
    <source>
        <dbReference type="Google" id="ProtNLM"/>
    </source>
</evidence>
<organism evidence="2 3">
    <name type="scientific">Vibrio coralliilyticus</name>
    <dbReference type="NCBI Taxonomy" id="190893"/>
    <lineage>
        <taxon>Bacteria</taxon>
        <taxon>Pseudomonadati</taxon>
        <taxon>Pseudomonadota</taxon>
        <taxon>Gammaproteobacteria</taxon>
        <taxon>Vibrionales</taxon>
        <taxon>Vibrionaceae</taxon>
        <taxon>Vibrio</taxon>
    </lineage>
</organism>
<feature type="signal peptide" evidence="1">
    <location>
        <begin position="1"/>
        <end position="19"/>
    </location>
</feature>
<evidence type="ECO:0000256" key="1">
    <source>
        <dbReference type="SAM" id="SignalP"/>
    </source>
</evidence>
<feature type="chain" id="PRO_5042875386" description="DUF4136 domain-containing protein" evidence="1">
    <location>
        <begin position="20"/>
        <end position="178"/>
    </location>
</feature>
<sequence>MKRSWILSLTLAVATLGLSGCGSTSNKSDIDLTSKFRVTEISVDVTQYHEPELEYHSKEELSQMVSSLIKTKLAEKGLLSDKPEMDAIAINVDYYRRFVGDATPIPSDSLAPPKFDYDVQLSGNEKPVILIDQNKLTYNGGFAFNLQVLSGTIRDKSAENDFAEAIANHIVEDIEKLN</sequence>
<keyword evidence="3" id="KW-1185">Reference proteome</keyword>
<accession>A0AAN0SGY6</accession>
<name>A0AAN0SGY6_9VIBR</name>
<dbReference type="PROSITE" id="PS51257">
    <property type="entry name" value="PROKAR_LIPOPROTEIN"/>
    <property type="match status" value="1"/>
</dbReference>
<gene>
    <name evidence="2" type="ORF">IX92_19135</name>
</gene>
<dbReference type="EMBL" id="CP009618">
    <property type="protein sequence ID" value="AIW21146.1"/>
    <property type="molecule type" value="Genomic_DNA"/>
</dbReference>
<dbReference type="KEGG" id="vcy:IX92_19135"/>